<dbReference type="InterPro" id="IPR029000">
    <property type="entry name" value="Cyclophilin-like_dom_sf"/>
</dbReference>
<dbReference type="Gene3D" id="2.40.100.20">
    <property type="match status" value="1"/>
</dbReference>
<reference evidence="3" key="1">
    <citation type="submission" date="2016-10" db="EMBL/GenBank/DDBJ databases">
        <authorList>
            <person name="Varghese N."/>
            <person name="Submissions S."/>
        </authorList>
    </citation>
    <scope>NUCLEOTIDE SEQUENCE [LARGE SCALE GENOMIC DNA]</scope>
    <source>
        <strain evidence="3">UNC178MFTsu3.1</strain>
    </source>
</reference>
<organism evidence="2 3">
    <name type="scientific">Dyella marensis</name>
    <dbReference type="NCBI Taxonomy" id="500610"/>
    <lineage>
        <taxon>Bacteria</taxon>
        <taxon>Pseudomonadati</taxon>
        <taxon>Pseudomonadota</taxon>
        <taxon>Gammaproteobacteria</taxon>
        <taxon>Lysobacterales</taxon>
        <taxon>Rhodanobacteraceae</taxon>
        <taxon>Dyella</taxon>
    </lineage>
</organism>
<feature type="domain" description="Cyclophilin-like" evidence="1">
    <location>
        <begin position="6"/>
        <end position="113"/>
    </location>
</feature>
<evidence type="ECO:0000259" key="1">
    <source>
        <dbReference type="Pfam" id="PF18050"/>
    </source>
</evidence>
<dbReference type="InterPro" id="IPR041183">
    <property type="entry name" value="Cyclophilin-like"/>
</dbReference>
<dbReference type="EMBL" id="FONH01000020">
    <property type="protein sequence ID" value="SFF47904.1"/>
    <property type="molecule type" value="Genomic_DNA"/>
</dbReference>
<accession>A0A1I2J070</accession>
<dbReference type="Proteomes" id="UP000199477">
    <property type="component" value="Unassembled WGS sequence"/>
</dbReference>
<proteinExistence type="predicted"/>
<dbReference type="SUPFAM" id="SSF50891">
    <property type="entry name" value="Cyclophilin-like"/>
    <property type="match status" value="1"/>
</dbReference>
<protein>
    <recommendedName>
        <fullName evidence="1">Cyclophilin-like domain-containing protein</fullName>
    </recommendedName>
</protein>
<dbReference type="RefSeq" id="WP_051548801.1">
    <property type="nucleotide sequence ID" value="NZ_FONH01000020.1"/>
</dbReference>
<dbReference type="AlphaFoldDB" id="A0A1I2J070"/>
<keyword evidence="3" id="KW-1185">Reference proteome</keyword>
<evidence type="ECO:0000313" key="3">
    <source>
        <dbReference type="Proteomes" id="UP000199477"/>
    </source>
</evidence>
<name>A0A1I2J070_9GAMM</name>
<evidence type="ECO:0000313" key="2">
    <source>
        <dbReference type="EMBL" id="SFF47904.1"/>
    </source>
</evidence>
<sequence length="127" mass="13398">MQVTIRTAGRSVAVILDDTAIARDFAAFLPLKLELSDYGKVEKIADLPRSLDVAAEAAGYSPATGDVAFYAPWGNLAIFLHEFRYSDGLVRLGRIDAGLDVLAAPGALTVTIEATSVASQTIKGSQT</sequence>
<dbReference type="STRING" id="500610.SAMN02799615_03757"/>
<dbReference type="Pfam" id="PF18050">
    <property type="entry name" value="Cyclophil_like2"/>
    <property type="match status" value="1"/>
</dbReference>
<gene>
    <name evidence="2" type="ORF">SAMN02799615_03757</name>
</gene>